<dbReference type="GO" id="GO:0005315">
    <property type="term" value="F:phosphate transmembrane transporter activity"/>
    <property type="evidence" value="ECO:0007669"/>
    <property type="project" value="InterPro"/>
</dbReference>
<protein>
    <recommendedName>
        <fullName evidence="10">Phosphate transport system permease protein</fullName>
    </recommendedName>
</protein>
<evidence type="ECO:0000256" key="11">
    <source>
        <dbReference type="SAM" id="MobiDB-lite"/>
    </source>
</evidence>
<keyword evidence="7 9" id="KW-1133">Transmembrane helix</keyword>
<dbReference type="Proteomes" id="UP000199051">
    <property type="component" value="Unassembled WGS sequence"/>
</dbReference>
<keyword evidence="14" id="KW-1185">Reference proteome</keyword>
<dbReference type="GO" id="GO:0005886">
    <property type="term" value="C:plasma membrane"/>
    <property type="evidence" value="ECO:0007669"/>
    <property type="project" value="UniProtKB-SubCell"/>
</dbReference>
<dbReference type="GO" id="GO:0006817">
    <property type="term" value="P:phosphate ion transport"/>
    <property type="evidence" value="ECO:0007669"/>
    <property type="project" value="UniProtKB-KW"/>
</dbReference>
<feature type="compositionally biased region" description="Low complexity" evidence="11">
    <location>
        <begin position="8"/>
        <end position="25"/>
    </location>
</feature>
<evidence type="ECO:0000256" key="9">
    <source>
        <dbReference type="RuleBase" id="RU363032"/>
    </source>
</evidence>
<evidence type="ECO:0000256" key="6">
    <source>
        <dbReference type="ARBA" id="ARBA00022692"/>
    </source>
</evidence>
<dbReference type="AlphaFoldDB" id="A0A1H9VXL7"/>
<feature type="transmembrane region" description="Helical" evidence="9">
    <location>
        <begin position="325"/>
        <end position="346"/>
    </location>
</feature>
<feature type="domain" description="ABC transmembrane type-1" evidence="12">
    <location>
        <begin position="117"/>
        <end position="346"/>
    </location>
</feature>
<comment type="subcellular location">
    <subcellularLocation>
        <location evidence="1 9">Cell membrane</location>
        <topology evidence="1 9">Multi-pass membrane protein</topology>
    </subcellularLocation>
</comment>
<evidence type="ECO:0000256" key="5">
    <source>
        <dbReference type="ARBA" id="ARBA00022592"/>
    </source>
</evidence>
<evidence type="ECO:0000256" key="8">
    <source>
        <dbReference type="ARBA" id="ARBA00023136"/>
    </source>
</evidence>
<evidence type="ECO:0000256" key="1">
    <source>
        <dbReference type="ARBA" id="ARBA00004651"/>
    </source>
</evidence>
<feature type="region of interest" description="Disordered" evidence="11">
    <location>
        <begin position="1"/>
        <end position="50"/>
    </location>
</feature>
<dbReference type="PANTHER" id="PTHR30425">
    <property type="entry name" value="PHOSPHATE TRANSPORT SYSTEM PERMEASE PROTEIN PST"/>
    <property type="match status" value="1"/>
</dbReference>
<name>A0A1H9VXL7_9PSEU</name>
<sequence length="357" mass="37231">MSDSDTVGRPGAPGLARGPRGGAAPDTAPEAPISTPKGSGGTPTQPPKVITRPGDKIFKALTVGSGVFVVAMIALIGIFLLIQAIPSLADNQANFLFGRDWDADPEGGLAFGVLDLLLVTVFSAVFALIIAMPVSLGIALFLTQYAPRRLARPFAYLVDLLAAVPSIIYGLWGAYVLAPALSPISTWLNENLGFIPLFATGTSNLAIGQTIFTAGIVLAVMLLPIITAISREVFDRTPSMQVEGALALGATKWEVVRTTVLPFGRAGYISASMLGLGRALGETIAVLIILSSTTSHFGFSLFDGGDTIASKIARAAQEFNDPRGAGAYIAAGLVLFVLTFVVNAFARAIIAGHKEYE</sequence>
<dbReference type="STRING" id="155974.SAMN04487818_109164"/>
<evidence type="ECO:0000313" key="13">
    <source>
        <dbReference type="EMBL" id="SES26261.1"/>
    </source>
</evidence>
<keyword evidence="5 10" id="KW-0592">Phosphate transport</keyword>
<keyword evidence="8 9" id="KW-0472">Membrane</keyword>
<evidence type="ECO:0000256" key="2">
    <source>
        <dbReference type="ARBA" id="ARBA00007069"/>
    </source>
</evidence>
<comment type="function">
    <text evidence="10">Part of the binding-protein-dependent transport system for phosphate; probably responsible for the translocation of the substrate across the membrane.</text>
</comment>
<feature type="transmembrane region" description="Helical" evidence="9">
    <location>
        <begin position="154"/>
        <end position="178"/>
    </location>
</feature>
<dbReference type="InterPro" id="IPR035906">
    <property type="entry name" value="MetI-like_sf"/>
</dbReference>
<evidence type="ECO:0000256" key="10">
    <source>
        <dbReference type="RuleBase" id="RU363054"/>
    </source>
</evidence>
<dbReference type="CDD" id="cd06261">
    <property type="entry name" value="TM_PBP2"/>
    <property type="match status" value="1"/>
</dbReference>
<dbReference type="EMBL" id="FOGI01000009">
    <property type="protein sequence ID" value="SES26261.1"/>
    <property type="molecule type" value="Genomic_DNA"/>
</dbReference>
<feature type="transmembrane region" description="Helical" evidence="9">
    <location>
        <begin position="109"/>
        <end position="142"/>
    </location>
</feature>
<comment type="similarity">
    <text evidence="2 10">Belongs to the binding-protein-dependent transport system permease family. CysTW subfamily.</text>
</comment>
<keyword evidence="4 10" id="KW-1003">Cell membrane</keyword>
<dbReference type="InterPro" id="IPR000515">
    <property type="entry name" value="MetI-like"/>
</dbReference>
<feature type="transmembrane region" description="Helical" evidence="9">
    <location>
        <begin position="206"/>
        <end position="230"/>
    </location>
</feature>
<dbReference type="InterPro" id="IPR011864">
    <property type="entry name" value="Phosphate_PstC"/>
</dbReference>
<keyword evidence="6 9" id="KW-0812">Transmembrane</keyword>
<proteinExistence type="inferred from homology"/>
<organism evidence="13 14">
    <name type="scientific">Actinokineospora terrae</name>
    <dbReference type="NCBI Taxonomy" id="155974"/>
    <lineage>
        <taxon>Bacteria</taxon>
        <taxon>Bacillati</taxon>
        <taxon>Actinomycetota</taxon>
        <taxon>Actinomycetes</taxon>
        <taxon>Pseudonocardiales</taxon>
        <taxon>Pseudonocardiaceae</taxon>
        <taxon>Actinokineospora</taxon>
    </lineage>
</organism>
<keyword evidence="3 9" id="KW-0813">Transport</keyword>
<reference evidence="14" key="1">
    <citation type="submission" date="2016-10" db="EMBL/GenBank/DDBJ databases">
        <authorList>
            <person name="Varghese N."/>
            <person name="Submissions S."/>
        </authorList>
    </citation>
    <scope>NUCLEOTIDE SEQUENCE [LARGE SCALE GENOMIC DNA]</scope>
    <source>
        <strain evidence="14">DSM 44260</strain>
    </source>
</reference>
<dbReference type="NCBIfam" id="TIGR02138">
    <property type="entry name" value="phosphate_pstC"/>
    <property type="match status" value="1"/>
</dbReference>
<feature type="transmembrane region" description="Helical" evidence="9">
    <location>
        <begin position="66"/>
        <end position="89"/>
    </location>
</feature>
<evidence type="ECO:0000256" key="3">
    <source>
        <dbReference type="ARBA" id="ARBA00022448"/>
    </source>
</evidence>
<evidence type="ECO:0000313" key="14">
    <source>
        <dbReference type="Proteomes" id="UP000199051"/>
    </source>
</evidence>
<evidence type="ECO:0000256" key="4">
    <source>
        <dbReference type="ARBA" id="ARBA00022475"/>
    </source>
</evidence>
<gene>
    <name evidence="13" type="ORF">SAMN04487818_109164</name>
</gene>
<dbReference type="PROSITE" id="PS50928">
    <property type="entry name" value="ABC_TM1"/>
    <property type="match status" value="1"/>
</dbReference>
<feature type="transmembrane region" description="Helical" evidence="9">
    <location>
        <begin position="279"/>
        <end position="299"/>
    </location>
</feature>
<dbReference type="Pfam" id="PF00528">
    <property type="entry name" value="BPD_transp_1"/>
    <property type="match status" value="1"/>
</dbReference>
<evidence type="ECO:0000256" key="7">
    <source>
        <dbReference type="ARBA" id="ARBA00022989"/>
    </source>
</evidence>
<evidence type="ECO:0000259" key="12">
    <source>
        <dbReference type="PROSITE" id="PS50928"/>
    </source>
</evidence>
<dbReference type="PANTHER" id="PTHR30425:SF1">
    <property type="entry name" value="PHOSPHATE TRANSPORT SYSTEM PERMEASE PROTEIN PSTC"/>
    <property type="match status" value="1"/>
</dbReference>
<dbReference type="Gene3D" id="1.10.3720.10">
    <property type="entry name" value="MetI-like"/>
    <property type="match status" value="1"/>
</dbReference>
<dbReference type="SUPFAM" id="SSF161098">
    <property type="entry name" value="MetI-like"/>
    <property type="match status" value="1"/>
</dbReference>
<accession>A0A1H9VXL7</accession>
<dbReference type="InterPro" id="IPR051124">
    <property type="entry name" value="Phosphate_Transport_Permease"/>
</dbReference>